<evidence type="ECO:0000259" key="10">
    <source>
        <dbReference type="PROSITE" id="PS50823"/>
    </source>
</evidence>
<dbReference type="Pfam" id="PF01926">
    <property type="entry name" value="MMR_HSR1"/>
    <property type="match status" value="1"/>
</dbReference>
<feature type="binding site" evidence="6">
    <location>
        <begin position="75"/>
        <end position="82"/>
    </location>
    <ligand>
        <name>GTP</name>
        <dbReference type="ChEBI" id="CHEBI:37565"/>
    </ligand>
</feature>
<feature type="binding site" evidence="6">
    <location>
        <begin position="184"/>
        <end position="187"/>
    </location>
    <ligand>
        <name>GTP</name>
        <dbReference type="ChEBI" id="CHEBI:37565"/>
    </ligand>
</feature>
<dbReference type="AlphaFoldDB" id="A0A560HGA5"/>
<dbReference type="PROSITE" id="PS50823">
    <property type="entry name" value="KH_TYPE_2"/>
    <property type="match status" value="1"/>
</dbReference>
<dbReference type="SUPFAM" id="SSF52540">
    <property type="entry name" value="P-loop containing nucleoside triphosphate hydrolases"/>
    <property type="match status" value="1"/>
</dbReference>
<keyword evidence="6" id="KW-0472">Membrane</keyword>
<keyword evidence="6" id="KW-1003">Cell membrane</keyword>
<dbReference type="GO" id="GO:0003924">
    <property type="term" value="F:GTPase activity"/>
    <property type="evidence" value="ECO:0007669"/>
    <property type="project" value="UniProtKB-UniRule"/>
</dbReference>
<dbReference type="Gene3D" id="3.40.50.300">
    <property type="entry name" value="P-loop containing nucleotide triphosphate hydrolases"/>
    <property type="match status" value="1"/>
</dbReference>
<evidence type="ECO:0000256" key="2">
    <source>
        <dbReference type="ARBA" id="ARBA00020484"/>
    </source>
</evidence>
<dbReference type="PRINTS" id="PR00326">
    <property type="entry name" value="GTP1OBG"/>
</dbReference>
<dbReference type="InterPro" id="IPR004044">
    <property type="entry name" value="KH_dom_type_2"/>
</dbReference>
<evidence type="ECO:0000313" key="13">
    <source>
        <dbReference type="Proteomes" id="UP000315751"/>
    </source>
</evidence>
<evidence type="ECO:0000259" key="11">
    <source>
        <dbReference type="PROSITE" id="PS51713"/>
    </source>
</evidence>
<keyword evidence="4 6" id="KW-0694">RNA-binding</keyword>
<evidence type="ECO:0000256" key="6">
    <source>
        <dbReference type="HAMAP-Rule" id="MF_00367"/>
    </source>
</evidence>
<dbReference type="GO" id="GO:0000028">
    <property type="term" value="P:ribosomal small subunit assembly"/>
    <property type="evidence" value="ECO:0007669"/>
    <property type="project" value="TreeGrafter"/>
</dbReference>
<protein>
    <recommendedName>
        <fullName evidence="2 6">GTPase Era</fullName>
    </recommendedName>
</protein>
<feature type="region of interest" description="G2" evidence="7">
    <location>
        <begin position="101"/>
        <end position="105"/>
    </location>
</feature>
<feature type="domain" description="Era-type G" evidence="11">
    <location>
        <begin position="67"/>
        <end position="234"/>
    </location>
</feature>
<dbReference type="CDD" id="cd04163">
    <property type="entry name" value="Era"/>
    <property type="match status" value="1"/>
</dbReference>
<dbReference type="GO" id="GO:0005829">
    <property type="term" value="C:cytosol"/>
    <property type="evidence" value="ECO:0007669"/>
    <property type="project" value="TreeGrafter"/>
</dbReference>
<feature type="compositionally biased region" description="Basic and acidic residues" evidence="9">
    <location>
        <begin position="22"/>
        <end position="36"/>
    </location>
</feature>
<comment type="subunit">
    <text evidence="6">Monomer.</text>
</comment>
<dbReference type="InterPro" id="IPR015946">
    <property type="entry name" value="KH_dom-like_a/b"/>
</dbReference>
<evidence type="ECO:0000256" key="4">
    <source>
        <dbReference type="ARBA" id="ARBA00022884"/>
    </source>
</evidence>
<dbReference type="NCBIfam" id="TIGR00436">
    <property type="entry name" value="era"/>
    <property type="match status" value="1"/>
</dbReference>
<dbReference type="OrthoDB" id="9805918at2"/>
<dbReference type="InterPro" id="IPR006073">
    <property type="entry name" value="GTP-bd"/>
</dbReference>
<dbReference type="NCBIfam" id="TIGR00231">
    <property type="entry name" value="small_GTP"/>
    <property type="match status" value="1"/>
</dbReference>
<dbReference type="Pfam" id="PF07650">
    <property type="entry name" value="KH_2"/>
    <property type="match status" value="1"/>
</dbReference>
<feature type="region of interest" description="G4" evidence="7">
    <location>
        <begin position="184"/>
        <end position="187"/>
    </location>
</feature>
<dbReference type="CDD" id="cd22534">
    <property type="entry name" value="KH-II_Era"/>
    <property type="match status" value="1"/>
</dbReference>
<evidence type="ECO:0000256" key="9">
    <source>
        <dbReference type="SAM" id="MobiDB-lite"/>
    </source>
</evidence>
<keyword evidence="5 6" id="KW-0342">GTP-binding</keyword>
<dbReference type="HAMAP" id="MF_00367">
    <property type="entry name" value="GTPase_Era"/>
    <property type="match status" value="1"/>
</dbReference>
<feature type="domain" description="KH type-2" evidence="10">
    <location>
        <begin position="265"/>
        <end position="342"/>
    </location>
</feature>
<feature type="compositionally biased region" description="Acidic residues" evidence="9">
    <location>
        <begin position="38"/>
        <end position="59"/>
    </location>
</feature>
<comment type="caution">
    <text evidence="6">Lacks conserved residue(s) required for the propagation of feature annotation.</text>
</comment>
<dbReference type="Proteomes" id="UP000315751">
    <property type="component" value="Unassembled WGS sequence"/>
</dbReference>
<evidence type="ECO:0000256" key="5">
    <source>
        <dbReference type="ARBA" id="ARBA00023134"/>
    </source>
</evidence>
<dbReference type="InterPro" id="IPR005662">
    <property type="entry name" value="GTPase_Era-like"/>
</dbReference>
<dbReference type="InterPro" id="IPR009019">
    <property type="entry name" value="KH_sf_prok-type"/>
</dbReference>
<gene>
    <name evidence="6" type="primary">era</name>
    <name evidence="12" type="ORF">FBZ90_103402</name>
</gene>
<dbReference type="InterPro" id="IPR030388">
    <property type="entry name" value="G_ERA_dom"/>
</dbReference>
<comment type="function">
    <text evidence="6">An essential GTPase that binds both GDP and GTP, with rapid nucleotide exchange. Plays a role in 16S rRNA processing and 30S ribosomal subunit biogenesis and possibly also in cell cycle regulation and energy metabolism.</text>
</comment>
<dbReference type="GO" id="GO:0043024">
    <property type="term" value="F:ribosomal small subunit binding"/>
    <property type="evidence" value="ECO:0007669"/>
    <property type="project" value="TreeGrafter"/>
</dbReference>
<evidence type="ECO:0000256" key="3">
    <source>
        <dbReference type="ARBA" id="ARBA00022741"/>
    </source>
</evidence>
<sequence length="360" mass="39592">MSDVEHGQEGLPPDEDSVAGAAHEDQHAGEGDHQADGVDGDEFEDEDDFEDDEDDEGEEGAPLAPMRCGFVALVGAPNAGKSTLLNAAVGSKVSIVSPKVQTTRSRVLGIGMHGRAQILFVDLPGIFTPKKRLERAMVAAAWSGAEDADLVAVLVDASRRVDDDTNGIVERLKESKRKAILILNKIDLIPYERLLELAARFNETGVFTDIFMISALTGDGLTDFLDKLAARLPESPWLYPEDQLSDMPQRLLAAEITREKLFLQLHQELPYAVAVETEAWEEFEDGSVKISQIVYVQRPNQKAIVLGKGGSKIKSIGAAARVELEEILDRRVHVMLFVKVREDWAEKPDSYSQWGLDFNA</sequence>
<dbReference type="PANTHER" id="PTHR42698:SF1">
    <property type="entry name" value="GTPASE ERA, MITOCHONDRIAL"/>
    <property type="match status" value="1"/>
</dbReference>
<dbReference type="Gene3D" id="3.30.300.20">
    <property type="match status" value="1"/>
</dbReference>
<proteinExistence type="inferred from homology"/>
<dbReference type="InterPro" id="IPR027417">
    <property type="entry name" value="P-loop_NTPase"/>
</dbReference>
<comment type="subcellular location">
    <subcellularLocation>
        <location evidence="6">Cytoplasm</location>
    </subcellularLocation>
    <subcellularLocation>
        <location evidence="6">Cell membrane</location>
        <topology evidence="6">Peripheral membrane protein</topology>
    </subcellularLocation>
</comment>
<evidence type="ECO:0000256" key="8">
    <source>
        <dbReference type="RuleBase" id="RU003761"/>
    </source>
</evidence>
<comment type="similarity">
    <text evidence="1 6 7 8">Belongs to the TRAFAC class TrmE-Era-EngA-EngB-Septin-like GTPase superfamily. Era GTPase family.</text>
</comment>
<dbReference type="GO" id="GO:0070181">
    <property type="term" value="F:small ribosomal subunit rRNA binding"/>
    <property type="evidence" value="ECO:0007669"/>
    <property type="project" value="UniProtKB-UniRule"/>
</dbReference>
<dbReference type="SUPFAM" id="SSF54814">
    <property type="entry name" value="Prokaryotic type KH domain (KH-domain type II)"/>
    <property type="match status" value="1"/>
</dbReference>
<keyword evidence="6" id="KW-0690">Ribosome biogenesis</keyword>
<accession>A0A560HGA5</accession>
<feature type="region of interest" description="G5" evidence="7">
    <location>
        <begin position="213"/>
        <end position="215"/>
    </location>
</feature>
<keyword evidence="6" id="KW-0699">rRNA-binding</keyword>
<keyword evidence="6" id="KW-0963">Cytoplasm</keyword>
<dbReference type="PROSITE" id="PS51713">
    <property type="entry name" value="G_ERA"/>
    <property type="match status" value="1"/>
</dbReference>
<comment type="caution">
    <text evidence="12">The sequence shown here is derived from an EMBL/GenBank/DDBJ whole genome shotgun (WGS) entry which is preliminary data.</text>
</comment>
<keyword evidence="13" id="KW-1185">Reference proteome</keyword>
<dbReference type="NCBIfam" id="NF000908">
    <property type="entry name" value="PRK00089.1"/>
    <property type="match status" value="1"/>
</dbReference>
<feature type="region of interest" description="Disordered" evidence="9">
    <location>
        <begin position="1"/>
        <end position="63"/>
    </location>
</feature>
<evidence type="ECO:0000256" key="7">
    <source>
        <dbReference type="PROSITE-ProRule" id="PRU01050"/>
    </source>
</evidence>
<organism evidence="12 13">
    <name type="scientific">Nitrospirillum amazonense</name>
    <dbReference type="NCBI Taxonomy" id="28077"/>
    <lineage>
        <taxon>Bacteria</taxon>
        <taxon>Pseudomonadati</taxon>
        <taxon>Pseudomonadota</taxon>
        <taxon>Alphaproteobacteria</taxon>
        <taxon>Rhodospirillales</taxon>
        <taxon>Azospirillaceae</taxon>
        <taxon>Nitrospirillum</taxon>
    </lineage>
</organism>
<reference evidence="12 13" key="1">
    <citation type="submission" date="2019-06" db="EMBL/GenBank/DDBJ databases">
        <title>Genomic Encyclopedia of Type Strains, Phase IV (KMG-V): Genome sequencing to study the core and pangenomes of soil and plant-associated prokaryotes.</title>
        <authorList>
            <person name="Whitman W."/>
        </authorList>
    </citation>
    <scope>NUCLEOTIDE SEQUENCE [LARGE SCALE GENOMIC DNA]</scope>
    <source>
        <strain evidence="12 13">BR 11622</strain>
    </source>
</reference>
<name>A0A560HGA5_9PROT</name>
<evidence type="ECO:0000256" key="1">
    <source>
        <dbReference type="ARBA" id="ARBA00007921"/>
    </source>
</evidence>
<evidence type="ECO:0000313" key="12">
    <source>
        <dbReference type="EMBL" id="TWB44494.1"/>
    </source>
</evidence>
<dbReference type="PANTHER" id="PTHR42698">
    <property type="entry name" value="GTPASE ERA"/>
    <property type="match status" value="1"/>
</dbReference>
<dbReference type="EMBL" id="VITR01000003">
    <property type="protein sequence ID" value="TWB44494.1"/>
    <property type="molecule type" value="Genomic_DNA"/>
</dbReference>
<dbReference type="GO" id="GO:0005525">
    <property type="term" value="F:GTP binding"/>
    <property type="evidence" value="ECO:0007669"/>
    <property type="project" value="UniProtKB-UniRule"/>
</dbReference>
<feature type="region of interest" description="G3" evidence="7">
    <location>
        <begin position="122"/>
        <end position="125"/>
    </location>
</feature>
<dbReference type="GO" id="GO:0005886">
    <property type="term" value="C:plasma membrane"/>
    <property type="evidence" value="ECO:0007669"/>
    <property type="project" value="UniProtKB-SubCell"/>
</dbReference>
<keyword evidence="3 6" id="KW-0547">Nucleotide-binding</keyword>
<dbReference type="InterPro" id="IPR005225">
    <property type="entry name" value="Small_GTP-bd"/>
</dbReference>
<feature type="region of interest" description="G1" evidence="7">
    <location>
        <begin position="75"/>
        <end position="82"/>
    </location>
</feature>